<reference evidence="8" key="2">
    <citation type="submission" date="2025-09" db="UniProtKB">
        <authorList>
            <consortium name="Ensembl"/>
        </authorList>
    </citation>
    <scope>IDENTIFICATION</scope>
</reference>
<dbReference type="InterPro" id="IPR050457">
    <property type="entry name" value="ZnFinger_BTB_dom_contain"/>
</dbReference>
<dbReference type="GO" id="GO:0042127">
    <property type="term" value="P:regulation of cell population proliferation"/>
    <property type="evidence" value="ECO:0007669"/>
    <property type="project" value="UniProtKB-ARBA"/>
</dbReference>
<dbReference type="GO" id="GO:0045892">
    <property type="term" value="P:negative regulation of DNA-templated transcription"/>
    <property type="evidence" value="ECO:0007669"/>
    <property type="project" value="UniProtKB-ARBA"/>
</dbReference>
<reference evidence="8" key="1">
    <citation type="submission" date="2025-08" db="UniProtKB">
        <authorList>
            <consortium name="Ensembl"/>
        </authorList>
    </citation>
    <scope>IDENTIFICATION</scope>
</reference>
<feature type="compositionally biased region" description="Acidic residues" evidence="5">
    <location>
        <begin position="270"/>
        <end position="281"/>
    </location>
</feature>
<dbReference type="FunFam" id="1.10.10.2590:FF:000002">
    <property type="entry name" value="Putative nucleus accumbens-associated protein 2"/>
    <property type="match status" value="1"/>
</dbReference>
<dbReference type="AlphaFoldDB" id="A0A3B4UFT4"/>
<dbReference type="SMART" id="SM01025">
    <property type="entry name" value="BEN"/>
    <property type="match status" value="1"/>
</dbReference>
<dbReference type="Gene3D" id="3.30.710.10">
    <property type="entry name" value="Potassium Channel Kv1.1, Chain A"/>
    <property type="match status" value="1"/>
</dbReference>
<evidence type="ECO:0000256" key="1">
    <source>
        <dbReference type="ARBA" id="ARBA00004123"/>
    </source>
</evidence>
<feature type="domain" description="BTB" evidence="6">
    <location>
        <begin position="30"/>
        <end position="95"/>
    </location>
</feature>
<protein>
    <submittedName>
        <fullName evidence="8">Nucleus accumbens associated 1</fullName>
    </submittedName>
</protein>
<keyword evidence="4" id="KW-0539">Nucleus</keyword>
<dbReference type="CDD" id="cd18290">
    <property type="entry name" value="BTB_POZ_BTBD14B_NAC1"/>
    <property type="match status" value="1"/>
</dbReference>
<dbReference type="SUPFAM" id="SSF54695">
    <property type="entry name" value="POZ domain"/>
    <property type="match status" value="1"/>
</dbReference>
<evidence type="ECO:0000259" key="6">
    <source>
        <dbReference type="PROSITE" id="PS50097"/>
    </source>
</evidence>
<dbReference type="GO" id="GO:0000978">
    <property type="term" value="F:RNA polymerase II cis-regulatory region sequence-specific DNA binding"/>
    <property type="evidence" value="ECO:0007669"/>
    <property type="project" value="TreeGrafter"/>
</dbReference>
<keyword evidence="2" id="KW-1017">Isopeptide bond</keyword>
<dbReference type="PROSITE" id="PS51457">
    <property type="entry name" value="BEN"/>
    <property type="match status" value="1"/>
</dbReference>
<comment type="subcellular location">
    <subcellularLocation>
        <location evidence="1">Nucleus</location>
    </subcellularLocation>
</comment>
<evidence type="ECO:0000256" key="5">
    <source>
        <dbReference type="SAM" id="MobiDB-lite"/>
    </source>
</evidence>
<dbReference type="SMART" id="SM00225">
    <property type="entry name" value="BTB"/>
    <property type="match status" value="1"/>
</dbReference>
<evidence type="ECO:0000256" key="4">
    <source>
        <dbReference type="ARBA" id="ARBA00023242"/>
    </source>
</evidence>
<feature type="compositionally biased region" description="Polar residues" evidence="5">
    <location>
        <begin position="250"/>
        <end position="265"/>
    </location>
</feature>
<feature type="compositionally biased region" description="Gly residues" evidence="5">
    <location>
        <begin position="195"/>
        <end position="209"/>
    </location>
</feature>
<evidence type="ECO:0000313" key="8">
    <source>
        <dbReference type="Ensembl" id="ENSSDUP00000017509.1"/>
    </source>
</evidence>
<dbReference type="FunFam" id="3.30.710.10:FF:000009">
    <property type="entry name" value="Zinc finger and BTB domain-containing 37"/>
    <property type="match status" value="1"/>
</dbReference>
<dbReference type="Pfam" id="PF10523">
    <property type="entry name" value="BEN"/>
    <property type="match status" value="1"/>
</dbReference>
<feature type="region of interest" description="Disordered" evidence="5">
    <location>
        <begin position="190"/>
        <end position="209"/>
    </location>
</feature>
<dbReference type="PANTHER" id="PTHR46105:SF3">
    <property type="entry name" value="NUCLEUS ACCUMBENS-ASSOCIATED PROTEIN 1"/>
    <property type="match status" value="1"/>
</dbReference>
<name>A0A3B4UFT4_SERDU</name>
<dbReference type="InterPro" id="IPR000210">
    <property type="entry name" value="BTB/POZ_dom"/>
</dbReference>
<dbReference type="GeneTree" id="ENSGT00940000159327"/>
<dbReference type="Pfam" id="PF00651">
    <property type="entry name" value="BTB"/>
    <property type="match status" value="1"/>
</dbReference>
<dbReference type="GO" id="GO:0000981">
    <property type="term" value="F:DNA-binding transcription factor activity, RNA polymerase II-specific"/>
    <property type="evidence" value="ECO:0007669"/>
    <property type="project" value="TreeGrafter"/>
</dbReference>
<evidence type="ECO:0000259" key="7">
    <source>
        <dbReference type="PROSITE" id="PS51457"/>
    </source>
</evidence>
<evidence type="ECO:0000313" key="9">
    <source>
        <dbReference type="Proteomes" id="UP000261420"/>
    </source>
</evidence>
<dbReference type="Gene3D" id="1.10.10.2590">
    <property type="entry name" value="BEN domain"/>
    <property type="match status" value="1"/>
</dbReference>
<feature type="compositionally biased region" description="Low complexity" evidence="5">
    <location>
        <begin position="234"/>
        <end position="247"/>
    </location>
</feature>
<evidence type="ECO:0000256" key="2">
    <source>
        <dbReference type="ARBA" id="ARBA00022499"/>
    </source>
</evidence>
<feature type="domain" description="BEN" evidence="7">
    <location>
        <begin position="366"/>
        <end position="463"/>
    </location>
</feature>
<dbReference type="Proteomes" id="UP000261420">
    <property type="component" value="Unplaced"/>
</dbReference>
<dbReference type="GO" id="GO:0031981">
    <property type="term" value="C:nuclear lumen"/>
    <property type="evidence" value="ECO:0007669"/>
    <property type="project" value="UniProtKB-ARBA"/>
</dbReference>
<dbReference type="PANTHER" id="PTHR46105">
    <property type="entry name" value="AGAP004733-PA"/>
    <property type="match status" value="1"/>
</dbReference>
<proteinExistence type="predicted"/>
<sequence>MAQTLQMAIPNFGNNVLECLNEQRLQGLYCDVSVVVKGHAFKAHRAVLAASSSYFRDLFNAGGKSSVVELPPAVQPQSFQQILAFCYTGRLSMNVGDQFLLMYTAGFLQIQQIMEKGTEFFLKVSSPSCDSQGLHTEETPPSEPQIGVVATAAGRPSSCLTPLPLVSKVKTEQTSSPYSVVCTPVAKRLWEGGNRDGGGGSGGGGGGGMRKAAPNAAMVGGGGGGATSVGGVGLNSNHNNNNNNNGGTPEGTSPGTLSMYTSDSPISYHDDEEEDDIADESAEEQYRQICNMYTMYSMLNAGAAGEVEALPDLAPDSGGGRGGRGARSRQDLASLPAELISQIGNRCHPKLYEEGDPAEKLELVSGTSVFISRAQLMNCHVSAGTRHKVLLRRLLAAFFDRSTLANSCGTGIRSSTNDPSRKPLDNRVLHAVKFYCQNFAPSFKESEMNAIAADMCTNARRVVRKSWIPKLKLLMADSDAYSAFLADSVKMEADALGADQGFDPASLEAVAKRPSAERDLFSLTKK</sequence>
<accession>A0A3B4UFT4</accession>
<organism evidence="8 9">
    <name type="scientific">Seriola dumerili</name>
    <name type="common">Greater amberjack</name>
    <name type="synonym">Caranx dumerili</name>
    <dbReference type="NCBI Taxonomy" id="41447"/>
    <lineage>
        <taxon>Eukaryota</taxon>
        <taxon>Metazoa</taxon>
        <taxon>Chordata</taxon>
        <taxon>Craniata</taxon>
        <taxon>Vertebrata</taxon>
        <taxon>Euteleostomi</taxon>
        <taxon>Actinopterygii</taxon>
        <taxon>Neopterygii</taxon>
        <taxon>Teleostei</taxon>
        <taxon>Neoteleostei</taxon>
        <taxon>Acanthomorphata</taxon>
        <taxon>Carangaria</taxon>
        <taxon>Carangiformes</taxon>
        <taxon>Carangidae</taxon>
        <taxon>Seriola</taxon>
    </lineage>
</organism>
<evidence type="ECO:0000256" key="3">
    <source>
        <dbReference type="ARBA" id="ARBA00022843"/>
    </source>
</evidence>
<keyword evidence="9" id="KW-1185">Reference proteome</keyword>
<dbReference type="InterPro" id="IPR011333">
    <property type="entry name" value="SKP1/BTB/POZ_sf"/>
</dbReference>
<feature type="region of interest" description="Disordered" evidence="5">
    <location>
        <begin position="229"/>
        <end position="281"/>
    </location>
</feature>
<dbReference type="InterPro" id="IPR018379">
    <property type="entry name" value="BEN_domain"/>
</dbReference>
<dbReference type="PROSITE" id="PS50097">
    <property type="entry name" value="BTB"/>
    <property type="match status" value="1"/>
</dbReference>
<dbReference type="Ensembl" id="ENSSDUT00000017828.1">
    <property type="protein sequence ID" value="ENSSDUP00000017509.1"/>
    <property type="gene ID" value="ENSSDUG00000012772.1"/>
</dbReference>
<keyword evidence="3" id="KW-0832">Ubl conjugation</keyword>